<dbReference type="InterPro" id="IPR026022">
    <property type="entry name" value="PhoU_dom"/>
</dbReference>
<protein>
    <recommendedName>
        <fullName evidence="6">Phosphate-specific transport system accessory protein PhoU</fullName>
    </recommendedName>
</protein>
<evidence type="ECO:0000313" key="9">
    <source>
        <dbReference type="Proteomes" id="UP000324760"/>
    </source>
</evidence>
<dbReference type="PANTHER" id="PTHR42930">
    <property type="entry name" value="PHOSPHATE-SPECIFIC TRANSPORT SYSTEM ACCESSORY PROTEIN PHOU"/>
    <property type="match status" value="1"/>
</dbReference>
<sequence length="244" mass="27912">MELNKDNFSTHISQQFNDELEQIRTELLTMGGIVERQVHDAIEALLTGDAELAEQSRRVDKQTNEMELMIDERCTTIIARRQPAASDLRLIVAISKAVNDLERMGDEASRICRHAIELVEEGESQRGYQEIRHIGNLVRSMVKDVLTAFARNDTEMAYHVAKQDKAVDQEYRTAMRSLMTYMMEDSRAISSCLNVIWVLRSLERIGDHSRNMAEHLIYLVSGTDVRHQSLSEMKQTIGVSDDDQ</sequence>
<reference evidence="8 9" key="1">
    <citation type="journal article" date="2019" name="Biochem. Eng. J.">
        <title>Metabolic engineering of the marine bacteria Neptunomonas concharum for the production of acetoin and meso-2,3-butanediol from acetate.</title>
        <authorList>
            <person name="Li W."/>
            <person name="Pu N."/>
            <person name="Liu C.-X."/>
            <person name="Yuan Q.-P."/>
            <person name="Li Z.-J."/>
        </authorList>
    </citation>
    <scope>NUCLEOTIDE SEQUENCE [LARGE SCALE GENOMIC DNA]</scope>
    <source>
        <strain evidence="8 9">JCM17730</strain>
    </source>
</reference>
<dbReference type="GO" id="GO:0045936">
    <property type="term" value="P:negative regulation of phosphate metabolic process"/>
    <property type="evidence" value="ECO:0007669"/>
    <property type="project" value="InterPro"/>
</dbReference>
<feature type="domain" description="PhoU" evidence="7">
    <location>
        <begin position="28"/>
        <end position="113"/>
    </location>
</feature>
<dbReference type="RefSeq" id="WP_138985861.1">
    <property type="nucleotide sequence ID" value="NZ_CP043869.1"/>
</dbReference>
<accession>A0A5P1REY1</accession>
<evidence type="ECO:0000256" key="3">
    <source>
        <dbReference type="ARBA" id="ARBA00022448"/>
    </source>
</evidence>
<evidence type="ECO:0000256" key="6">
    <source>
        <dbReference type="PIRNR" id="PIRNR003107"/>
    </source>
</evidence>
<gene>
    <name evidence="8" type="primary">phoU</name>
    <name evidence="8" type="ORF">F0U83_16620</name>
</gene>
<dbReference type="NCBIfam" id="TIGR02135">
    <property type="entry name" value="phoU_full"/>
    <property type="match status" value="1"/>
</dbReference>
<dbReference type="PIRSF" id="PIRSF003107">
    <property type="entry name" value="PhoU"/>
    <property type="match status" value="1"/>
</dbReference>
<comment type="function">
    <text evidence="6">Plays a role in the regulation of phosphate uptake.</text>
</comment>
<dbReference type="PANTHER" id="PTHR42930:SF3">
    <property type="entry name" value="PHOSPHATE-SPECIFIC TRANSPORT SYSTEM ACCESSORY PROTEIN PHOU"/>
    <property type="match status" value="1"/>
</dbReference>
<dbReference type="AlphaFoldDB" id="A0A5P1REY1"/>
<dbReference type="Proteomes" id="UP000324760">
    <property type="component" value="Chromosome"/>
</dbReference>
<comment type="subunit">
    <text evidence="6">Homodimer.</text>
</comment>
<keyword evidence="5 6" id="KW-0592">Phosphate transport</keyword>
<comment type="similarity">
    <text evidence="2 6">Belongs to the PhoU family.</text>
</comment>
<feature type="domain" description="PhoU" evidence="7">
    <location>
        <begin position="131"/>
        <end position="214"/>
    </location>
</feature>
<dbReference type="EMBL" id="CP043869">
    <property type="protein sequence ID" value="QEQ98204.1"/>
    <property type="molecule type" value="Genomic_DNA"/>
</dbReference>
<keyword evidence="3 6" id="KW-0813">Transport</keyword>
<name>A0A5P1REY1_9GAMM</name>
<dbReference type="SUPFAM" id="SSF109755">
    <property type="entry name" value="PhoU-like"/>
    <property type="match status" value="1"/>
</dbReference>
<dbReference type="FunFam" id="1.20.58.220:FF:000001">
    <property type="entry name" value="Phosphate-specific transport system accessory protein PhoU"/>
    <property type="match status" value="1"/>
</dbReference>
<proteinExistence type="inferred from homology"/>
<dbReference type="Gene3D" id="1.20.58.220">
    <property type="entry name" value="Phosphate transport system protein phou homolog 2, domain 2"/>
    <property type="match status" value="2"/>
</dbReference>
<evidence type="ECO:0000256" key="4">
    <source>
        <dbReference type="ARBA" id="ARBA00022490"/>
    </source>
</evidence>
<evidence type="ECO:0000313" key="8">
    <source>
        <dbReference type="EMBL" id="QEQ98204.1"/>
    </source>
</evidence>
<keyword evidence="4 6" id="KW-0963">Cytoplasm</keyword>
<dbReference type="InterPro" id="IPR038078">
    <property type="entry name" value="PhoU-like_sf"/>
</dbReference>
<dbReference type="GO" id="GO:0006817">
    <property type="term" value="P:phosphate ion transport"/>
    <property type="evidence" value="ECO:0007669"/>
    <property type="project" value="UniProtKB-KW"/>
</dbReference>
<organism evidence="8 9">
    <name type="scientific">Neptunomonas concharum</name>
    <dbReference type="NCBI Taxonomy" id="1031538"/>
    <lineage>
        <taxon>Bacteria</taxon>
        <taxon>Pseudomonadati</taxon>
        <taxon>Pseudomonadota</taxon>
        <taxon>Gammaproteobacteria</taxon>
        <taxon>Oceanospirillales</taxon>
        <taxon>Oceanospirillaceae</taxon>
        <taxon>Neptunomonas</taxon>
    </lineage>
</organism>
<evidence type="ECO:0000256" key="5">
    <source>
        <dbReference type="ARBA" id="ARBA00022592"/>
    </source>
</evidence>
<dbReference type="GO" id="GO:0005737">
    <property type="term" value="C:cytoplasm"/>
    <property type="evidence" value="ECO:0007669"/>
    <property type="project" value="UniProtKB-SubCell"/>
</dbReference>
<dbReference type="InterPro" id="IPR028366">
    <property type="entry name" value="PhoU"/>
</dbReference>
<dbReference type="Pfam" id="PF01895">
    <property type="entry name" value="PhoU"/>
    <property type="match status" value="2"/>
</dbReference>
<evidence type="ECO:0000256" key="2">
    <source>
        <dbReference type="ARBA" id="ARBA00008107"/>
    </source>
</evidence>
<comment type="subcellular location">
    <subcellularLocation>
        <location evidence="1 6">Cytoplasm</location>
    </subcellularLocation>
</comment>
<evidence type="ECO:0000256" key="1">
    <source>
        <dbReference type="ARBA" id="ARBA00004496"/>
    </source>
</evidence>
<evidence type="ECO:0000259" key="7">
    <source>
        <dbReference type="Pfam" id="PF01895"/>
    </source>
</evidence>
<dbReference type="OrthoDB" id="9814256at2"/>
<dbReference type="FunFam" id="1.20.58.220:FF:000002">
    <property type="entry name" value="Phosphate-specific transport system accessory protein PhoU"/>
    <property type="match status" value="1"/>
</dbReference>
<keyword evidence="9" id="KW-1185">Reference proteome</keyword>
<dbReference type="GO" id="GO:0030643">
    <property type="term" value="P:intracellular phosphate ion homeostasis"/>
    <property type="evidence" value="ECO:0007669"/>
    <property type="project" value="InterPro"/>
</dbReference>
<dbReference type="KEGG" id="ncu:F0U83_16620"/>